<dbReference type="AlphaFoldDB" id="A0A0N5CRB6"/>
<reference evidence="3" key="1">
    <citation type="submission" date="2017-02" db="UniProtKB">
        <authorList>
            <consortium name="WormBaseParasite"/>
        </authorList>
    </citation>
    <scope>IDENTIFICATION</scope>
</reference>
<accession>A0A0N5CRB6</accession>
<evidence type="ECO:0000313" key="3">
    <source>
        <dbReference type="WBParaSite" id="TCLT_0000276601-mRNA-1"/>
    </source>
</evidence>
<evidence type="ECO:0000313" key="2">
    <source>
        <dbReference type="Proteomes" id="UP000276776"/>
    </source>
</evidence>
<sequence>MTPSKLCNVCARAIKQASRSKSRNFSSKGKNFSSISPKLGSSINSIDINSMSLKKAIPGLSEAKYLKQADVKPFNTELTVLENGLRVATEPHYGMYCTVGGMFNILTNTLYV</sequence>
<gene>
    <name evidence="1" type="ORF">TCLT_LOCUS2767</name>
</gene>
<dbReference type="EMBL" id="UYYF01000685">
    <property type="protein sequence ID" value="VDM98896.1"/>
    <property type="molecule type" value="Genomic_DNA"/>
</dbReference>
<name>A0A0N5CRB6_THECL</name>
<protein>
    <submittedName>
        <fullName evidence="3">Adipocyte plasma membrane-associated protein</fullName>
    </submittedName>
</protein>
<evidence type="ECO:0000313" key="1">
    <source>
        <dbReference type="EMBL" id="VDM98896.1"/>
    </source>
</evidence>
<dbReference type="STRING" id="103827.A0A0N5CRB6"/>
<organism evidence="3">
    <name type="scientific">Thelazia callipaeda</name>
    <name type="common">Oriental eyeworm</name>
    <name type="synonym">Parasitic nematode</name>
    <dbReference type="NCBI Taxonomy" id="103827"/>
    <lineage>
        <taxon>Eukaryota</taxon>
        <taxon>Metazoa</taxon>
        <taxon>Ecdysozoa</taxon>
        <taxon>Nematoda</taxon>
        <taxon>Chromadorea</taxon>
        <taxon>Rhabditida</taxon>
        <taxon>Spirurina</taxon>
        <taxon>Spiruromorpha</taxon>
        <taxon>Thelazioidea</taxon>
        <taxon>Thelaziidae</taxon>
        <taxon>Thelazia</taxon>
    </lineage>
</organism>
<dbReference type="WBParaSite" id="TCLT_0000276601-mRNA-1">
    <property type="protein sequence ID" value="TCLT_0000276601-mRNA-1"/>
    <property type="gene ID" value="TCLT_0000276601"/>
</dbReference>
<keyword evidence="2" id="KW-1185">Reference proteome</keyword>
<dbReference type="OrthoDB" id="277191at2759"/>
<dbReference type="Proteomes" id="UP000276776">
    <property type="component" value="Unassembled WGS sequence"/>
</dbReference>
<reference evidence="1 2" key="2">
    <citation type="submission" date="2018-11" db="EMBL/GenBank/DDBJ databases">
        <authorList>
            <consortium name="Pathogen Informatics"/>
        </authorList>
    </citation>
    <scope>NUCLEOTIDE SEQUENCE [LARGE SCALE GENOMIC DNA]</scope>
</reference>
<proteinExistence type="predicted"/>